<dbReference type="RefSeq" id="WP_129826068.1">
    <property type="nucleotide sequence ID" value="NZ_BNDZ01000003.1"/>
</dbReference>
<protein>
    <recommendedName>
        <fullName evidence="1">CHAT domain-containing protein</fullName>
    </recommendedName>
</protein>
<accession>A0AA37BXF1</accession>
<organism evidence="2 3">
    <name type="scientific">Streptomyces albidoflavus</name>
    <dbReference type="NCBI Taxonomy" id="1886"/>
    <lineage>
        <taxon>Bacteria</taxon>
        <taxon>Bacillati</taxon>
        <taxon>Actinomycetota</taxon>
        <taxon>Actinomycetes</taxon>
        <taxon>Kitasatosporales</taxon>
        <taxon>Streptomycetaceae</taxon>
        <taxon>Streptomyces</taxon>
        <taxon>Streptomyces albidoflavus group</taxon>
    </lineage>
</organism>
<feature type="domain" description="CHAT" evidence="1">
    <location>
        <begin position="446"/>
        <end position="682"/>
    </location>
</feature>
<proteinExistence type="predicted"/>
<dbReference type="Pfam" id="PF12770">
    <property type="entry name" value="CHAT"/>
    <property type="match status" value="1"/>
</dbReference>
<name>A0AA37BXF1_9ACTN</name>
<dbReference type="AlphaFoldDB" id="A0AA37BXF1"/>
<dbReference type="Proteomes" id="UP001051844">
    <property type="component" value="Unassembled WGS sequence"/>
</dbReference>
<evidence type="ECO:0000313" key="2">
    <source>
        <dbReference type="EMBL" id="GHI44849.1"/>
    </source>
</evidence>
<evidence type="ECO:0000313" key="3">
    <source>
        <dbReference type="Proteomes" id="UP001051844"/>
    </source>
</evidence>
<reference evidence="2" key="1">
    <citation type="submission" date="2022-09" db="EMBL/GenBank/DDBJ databases">
        <title>Whole genome shotgun sequence of Streptomyces albidoflavus NBRC 12854.</title>
        <authorList>
            <person name="Komaki H."/>
            <person name="Tamura T."/>
        </authorList>
    </citation>
    <scope>NUCLEOTIDE SEQUENCE</scope>
    <source>
        <strain evidence="2">NBRC 12854</strain>
    </source>
</reference>
<evidence type="ECO:0000259" key="1">
    <source>
        <dbReference type="Pfam" id="PF12770"/>
    </source>
</evidence>
<sequence length="697" mass="75109">MRPDELFPSAAGYLDVPSNLDVDPTDPTSVAQLLAHIRLQQDHLQDTPHVWEQFTKALLSDIRGVPAVVPQVPEGARVVLALGVCWAPARLAFECAQPLAMWEWLHRAVATSDNEGGSIDIDLGPVDRALKDPHWAKSVERIVILLAPMVFYLANNHSTGEHLAQGFRAPVFSICARALPTGDGHVVEAALHLAKHLVWQDLRRSACLLGHALEVLLLANPTHPLAGAMAAFLAGERPPVTHRDPTVIAAWAVQHVSMNPFAALNLQVSRFLGMPKNEGGAVLPELLQQVEKVIAIVESESDPAQVSRDRGIVFSILGQLQYRLLQSGDALHLTQLLSIWRGVPADQARNDRCLTLANAGSKVWFRPGSAPSPDLPDSGNRLTTAFNKALGKALVTRGQGDTALTHPATGRKDLTQAEELHDALHAHLDVADLVEFAFSENAAAFISLLPSLTPVQALLARAQGPALPLAVSLRAPLPDRPVERVQLWCGDAPSARTEAIIVETVFSYAGKTVDVITGDDLSCDRFLAEFQRDDYDVIWVVAHGSHPPYAPDQSAVVLSDSEYVFLDDLARVTRPPASTRRLVVFNTCDSAAADTQGPYDDRGIARSVVGPDQAVIGHLWPVDGDAATVFGALLATELADGSDYAEAFANALRDLQQDWATLAGQLGDRGIGSLVAEPLDGFRQPTIFDWGSAAFLE</sequence>
<comment type="caution">
    <text evidence="2">The sequence shown here is derived from an EMBL/GenBank/DDBJ whole genome shotgun (WGS) entry which is preliminary data.</text>
</comment>
<gene>
    <name evidence="2" type="ORF">ScoT_10230</name>
</gene>
<dbReference type="InterPro" id="IPR024983">
    <property type="entry name" value="CHAT_dom"/>
</dbReference>
<dbReference type="EMBL" id="BNDZ01000003">
    <property type="protein sequence ID" value="GHI44849.1"/>
    <property type="molecule type" value="Genomic_DNA"/>
</dbReference>